<evidence type="ECO:0000256" key="2">
    <source>
        <dbReference type="ARBA" id="ARBA00023125"/>
    </source>
</evidence>
<evidence type="ECO:0000256" key="3">
    <source>
        <dbReference type="ARBA" id="ARBA00023163"/>
    </source>
</evidence>
<keyword evidence="3" id="KW-0804">Transcription</keyword>
<dbReference type="PROSITE" id="PS50932">
    <property type="entry name" value="HTH_LACI_2"/>
    <property type="match status" value="1"/>
</dbReference>
<dbReference type="InterPro" id="IPR000843">
    <property type="entry name" value="HTH_LacI"/>
</dbReference>
<evidence type="ECO:0000313" key="5">
    <source>
        <dbReference type="EMBL" id="GIT94292.1"/>
    </source>
</evidence>
<proteinExistence type="predicted"/>
<sequence>MERRPNIADVARLAGVSTATVSRTLSTPERVGAPTRARVLEAVAASGYRANAAARDLRQRRARAITLLAPNLANTFFSSIIAAVQEVADTAGLTVQISDSQVEGMRLAGLGADGRTDGILLLDGQLDPAMVKGWSVPIVMVCEWMPDATLPSVSTDNVAGARLAVDHLLDLGHLRIACLGGPEGNVLSAARAEGWRAALSARGVSPRPQDLIAGDFTMARGVAAAWDWAAQTDRATAVFCTSDESALGFISECDRLGISVPRDVSVVGFDDIEFSDRFIPPLTTVHQPRRQMGLLAAKQLVSALTEARPLDVAAEVLPSRLVVRASTTSPL</sequence>
<dbReference type="Proteomes" id="UP000786693">
    <property type="component" value="Unassembled WGS sequence"/>
</dbReference>
<dbReference type="CDD" id="cd01392">
    <property type="entry name" value="HTH_LacI"/>
    <property type="match status" value="1"/>
</dbReference>
<dbReference type="SUPFAM" id="SSF47413">
    <property type="entry name" value="lambda repressor-like DNA-binding domains"/>
    <property type="match status" value="1"/>
</dbReference>
<dbReference type="InterPro" id="IPR028082">
    <property type="entry name" value="Peripla_BP_I"/>
</dbReference>
<dbReference type="Gene3D" id="1.10.260.40">
    <property type="entry name" value="lambda repressor-like DNA-binding domains"/>
    <property type="match status" value="1"/>
</dbReference>
<dbReference type="SUPFAM" id="SSF53822">
    <property type="entry name" value="Periplasmic binding protein-like I"/>
    <property type="match status" value="1"/>
</dbReference>
<dbReference type="InterPro" id="IPR010982">
    <property type="entry name" value="Lambda_DNA-bd_dom_sf"/>
</dbReference>
<keyword evidence="6" id="KW-1185">Reference proteome</keyword>
<dbReference type="SMART" id="SM00354">
    <property type="entry name" value="HTH_LACI"/>
    <property type="match status" value="1"/>
</dbReference>
<accession>A0ABQ4NIS8</accession>
<evidence type="ECO:0000313" key="6">
    <source>
        <dbReference type="Proteomes" id="UP000786693"/>
    </source>
</evidence>
<gene>
    <name evidence="5" type="ORF">JANAI62_09150</name>
</gene>
<evidence type="ECO:0000256" key="1">
    <source>
        <dbReference type="ARBA" id="ARBA00023015"/>
    </source>
</evidence>
<organism evidence="5 6">
    <name type="scientific">Jannaschia pagri</name>
    <dbReference type="NCBI Taxonomy" id="2829797"/>
    <lineage>
        <taxon>Bacteria</taxon>
        <taxon>Pseudomonadati</taxon>
        <taxon>Pseudomonadota</taxon>
        <taxon>Alphaproteobacteria</taxon>
        <taxon>Rhodobacterales</taxon>
        <taxon>Roseobacteraceae</taxon>
        <taxon>Jannaschia</taxon>
    </lineage>
</organism>
<dbReference type="InterPro" id="IPR046335">
    <property type="entry name" value="LacI/GalR-like_sensor"/>
</dbReference>
<dbReference type="Gene3D" id="3.40.50.2300">
    <property type="match status" value="2"/>
</dbReference>
<dbReference type="RefSeq" id="WP_220747772.1">
    <property type="nucleotide sequence ID" value="NZ_BPFH01000001.1"/>
</dbReference>
<dbReference type="CDD" id="cd06284">
    <property type="entry name" value="PBP1_LacI-like"/>
    <property type="match status" value="1"/>
</dbReference>
<dbReference type="Pfam" id="PF00356">
    <property type="entry name" value="LacI"/>
    <property type="match status" value="1"/>
</dbReference>
<evidence type="ECO:0000259" key="4">
    <source>
        <dbReference type="PROSITE" id="PS50932"/>
    </source>
</evidence>
<dbReference type="PANTHER" id="PTHR30146:SF109">
    <property type="entry name" value="HTH-TYPE TRANSCRIPTIONAL REGULATOR GALS"/>
    <property type="match status" value="1"/>
</dbReference>
<protein>
    <submittedName>
        <fullName evidence="5">LacI family transcriptional regulator</fullName>
    </submittedName>
</protein>
<keyword evidence="1" id="KW-0805">Transcription regulation</keyword>
<reference evidence="5 6" key="1">
    <citation type="submission" date="2021-05" db="EMBL/GenBank/DDBJ databases">
        <title>Bacteria Genome sequencing.</title>
        <authorList>
            <person name="Takabe Y."/>
            <person name="Nakajima Y."/>
            <person name="Suzuki S."/>
            <person name="Shiozaki T."/>
        </authorList>
    </citation>
    <scope>NUCLEOTIDE SEQUENCE [LARGE SCALE GENOMIC DNA]</scope>
    <source>
        <strain evidence="5 6">AI_62</strain>
    </source>
</reference>
<name>A0ABQ4NIS8_9RHOB</name>
<dbReference type="PANTHER" id="PTHR30146">
    <property type="entry name" value="LACI-RELATED TRANSCRIPTIONAL REPRESSOR"/>
    <property type="match status" value="1"/>
</dbReference>
<feature type="domain" description="HTH lacI-type" evidence="4">
    <location>
        <begin position="5"/>
        <end position="59"/>
    </location>
</feature>
<dbReference type="Pfam" id="PF13377">
    <property type="entry name" value="Peripla_BP_3"/>
    <property type="match status" value="1"/>
</dbReference>
<dbReference type="EMBL" id="BPFH01000001">
    <property type="protein sequence ID" value="GIT94292.1"/>
    <property type="molecule type" value="Genomic_DNA"/>
</dbReference>
<keyword evidence="2" id="KW-0238">DNA-binding</keyword>
<comment type="caution">
    <text evidence="5">The sequence shown here is derived from an EMBL/GenBank/DDBJ whole genome shotgun (WGS) entry which is preliminary data.</text>
</comment>